<dbReference type="AlphaFoldDB" id="A0A1H6B1C4"/>
<sequence>MAQSTKAIERLLDKTEYQLVARTQRLTLGSITDPELKELSVQLRERRDKARSTARQQRREMRRKAEPQGTRPASDNSGTKAKADALTAALKRVGAERTRRTEKAHEPSQRSLARKALALKQRQSPAKRPASRTADKGMASVPNPKSAKSGALDHAGQRSAMHRSKFAR</sequence>
<dbReference type="Proteomes" id="UP000236743">
    <property type="component" value="Unassembled WGS sequence"/>
</dbReference>
<protein>
    <submittedName>
        <fullName evidence="2">Uncharacterized protein</fullName>
    </submittedName>
</protein>
<dbReference type="RefSeq" id="WP_103873561.1">
    <property type="nucleotide sequence ID" value="NZ_FNUY01000006.1"/>
</dbReference>
<feature type="region of interest" description="Disordered" evidence="1">
    <location>
        <begin position="42"/>
        <end position="168"/>
    </location>
</feature>
<evidence type="ECO:0000313" key="2">
    <source>
        <dbReference type="EMBL" id="SEG54402.1"/>
    </source>
</evidence>
<keyword evidence="3" id="KW-1185">Reference proteome</keyword>
<evidence type="ECO:0000256" key="1">
    <source>
        <dbReference type="SAM" id="MobiDB-lite"/>
    </source>
</evidence>
<feature type="compositionally biased region" description="Basic and acidic residues" evidence="1">
    <location>
        <begin position="42"/>
        <end position="66"/>
    </location>
</feature>
<proteinExistence type="predicted"/>
<reference evidence="2 3" key="1">
    <citation type="submission" date="2016-10" db="EMBL/GenBank/DDBJ databases">
        <authorList>
            <person name="de Groot N.N."/>
        </authorList>
    </citation>
    <scope>NUCLEOTIDE SEQUENCE [LARGE SCALE GENOMIC DNA]</scope>
    <source>
        <strain evidence="2 3">DSM 26656</strain>
    </source>
</reference>
<organism evidence="2 3">
    <name type="scientific">Bosea lathyri</name>
    <dbReference type="NCBI Taxonomy" id="1036778"/>
    <lineage>
        <taxon>Bacteria</taxon>
        <taxon>Pseudomonadati</taxon>
        <taxon>Pseudomonadota</taxon>
        <taxon>Alphaproteobacteria</taxon>
        <taxon>Hyphomicrobiales</taxon>
        <taxon>Boseaceae</taxon>
        <taxon>Bosea</taxon>
    </lineage>
</organism>
<gene>
    <name evidence="2" type="ORF">SAMN04488115_106293</name>
</gene>
<accession>A0A1H6B1C4</accession>
<dbReference type="EMBL" id="FNUY01000006">
    <property type="protein sequence ID" value="SEG54402.1"/>
    <property type="molecule type" value="Genomic_DNA"/>
</dbReference>
<feature type="compositionally biased region" description="Basic and acidic residues" evidence="1">
    <location>
        <begin position="93"/>
        <end position="108"/>
    </location>
</feature>
<name>A0A1H6B1C4_9HYPH</name>
<evidence type="ECO:0000313" key="3">
    <source>
        <dbReference type="Proteomes" id="UP000236743"/>
    </source>
</evidence>
<dbReference type="OrthoDB" id="7205119at2"/>